<evidence type="ECO:0000313" key="2">
    <source>
        <dbReference type="EMBL" id="WIV57977.1"/>
    </source>
</evidence>
<dbReference type="RefSeq" id="WP_285455297.1">
    <property type="nucleotide sequence ID" value="NZ_CP127173.1"/>
</dbReference>
<organism evidence="2 3">
    <name type="scientific">Amycolatopsis nalaikhensis</name>
    <dbReference type="NCBI Taxonomy" id="715472"/>
    <lineage>
        <taxon>Bacteria</taxon>
        <taxon>Bacillati</taxon>
        <taxon>Actinomycetota</taxon>
        <taxon>Actinomycetes</taxon>
        <taxon>Pseudonocardiales</taxon>
        <taxon>Pseudonocardiaceae</taxon>
        <taxon>Amycolatopsis</taxon>
    </lineage>
</organism>
<evidence type="ECO:0000313" key="3">
    <source>
        <dbReference type="Proteomes" id="UP001227101"/>
    </source>
</evidence>
<dbReference type="Proteomes" id="UP001227101">
    <property type="component" value="Chromosome"/>
</dbReference>
<feature type="chain" id="PRO_5046527064" description="Secreted protein" evidence="1">
    <location>
        <begin position="18"/>
        <end position="122"/>
    </location>
</feature>
<evidence type="ECO:0008006" key="4">
    <source>
        <dbReference type="Google" id="ProtNLM"/>
    </source>
</evidence>
<name>A0ABY8XQS5_9PSEU</name>
<keyword evidence="1" id="KW-0732">Signal</keyword>
<accession>A0ABY8XQS5</accession>
<dbReference type="EMBL" id="CP127173">
    <property type="protein sequence ID" value="WIV57977.1"/>
    <property type="molecule type" value="Genomic_DNA"/>
</dbReference>
<feature type="signal peptide" evidence="1">
    <location>
        <begin position="1"/>
        <end position="17"/>
    </location>
</feature>
<reference evidence="2 3" key="1">
    <citation type="submission" date="2023-06" db="EMBL/GenBank/DDBJ databases">
        <authorList>
            <person name="Oyuntsetseg B."/>
            <person name="Kim S.B."/>
        </authorList>
    </citation>
    <scope>NUCLEOTIDE SEQUENCE [LARGE SCALE GENOMIC DNA]</scope>
    <source>
        <strain evidence="2 3">2-2</strain>
    </source>
</reference>
<keyword evidence="3" id="KW-1185">Reference proteome</keyword>
<sequence length="122" mass="12753">MALVVAWVALAFTLPRAVPRTLTVDITCRSGNSVVGVWIEATAGGSGWASAGVQGTAKAARYTFSHGFGGDYQVRAGCGGTADNWAVRTASDTRGDLYRRLDCDDTRYLPPDPAVCTDVPAG</sequence>
<evidence type="ECO:0000256" key="1">
    <source>
        <dbReference type="SAM" id="SignalP"/>
    </source>
</evidence>
<proteinExistence type="predicted"/>
<protein>
    <recommendedName>
        <fullName evidence="4">Secreted protein</fullName>
    </recommendedName>
</protein>
<gene>
    <name evidence="2" type="ORF">QP939_04685</name>
</gene>